<gene>
    <name evidence="2" type="ORF">J1C55_11015</name>
</gene>
<dbReference type="Proteomes" id="UP000778797">
    <property type="component" value="Unassembled WGS sequence"/>
</dbReference>
<organism evidence="2 3">
    <name type="scientific">Winogradskyella immobilis</name>
    <dbReference type="NCBI Taxonomy" id="2816852"/>
    <lineage>
        <taxon>Bacteria</taxon>
        <taxon>Pseudomonadati</taxon>
        <taxon>Bacteroidota</taxon>
        <taxon>Flavobacteriia</taxon>
        <taxon>Flavobacteriales</taxon>
        <taxon>Flavobacteriaceae</taxon>
        <taxon>Winogradskyella</taxon>
    </lineage>
</organism>
<keyword evidence="1" id="KW-0732">Signal</keyword>
<reference evidence="3" key="2">
    <citation type="submission" date="2023-07" db="EMBL/GenBank/DDBJ databases">
        <title>Genome of Winogradskyella sp. E313.</title>
        <authorList>
            <person name="Zhou Y."/>
        </authorList>
    </citation>
    <scope>NUCLEOTIDE SEQUENCE [LARGE SCALE GENOMIC DNA]</scope>
    <source>
        <strain evidence="3">E313</strain>
    </source>
</reference>
<dbReference type="RefSeq" id="WP_227477615.1">
    <property type="nucleotide sequence ID" value="NZ_JAFMPT010000016.1"/>
</dbReference>
<name>A0ABS8EQK2_9FLAO</name>
<proteinExistence type="predicted"/>
<keyword evidence="3" id="KW-1185">Reference proteome</keyword>
<accession>A0ABS8EQK2</accession>
<evidence type="ECO:0000256" key="1">
    <source>
        <dbReference type="SAM" id="SignalP"/>
    </source>
</evidence>
<evidence type="ECO:0000313" key="3">
    <source>
        <dbReference type="Proteomes" id="UP000778797"/>
    </source>
</evidence>
<comment type="caution">
    <text evidence="2">The sequence shown here is derived from an EMBL/GenBank/DDBJ whole genome shotgun (WGS) entry which is preliminary data.</text>
</comment>
<dbReference type="NCBIfam" id="TIGR03519">
    <property type="entry name" value="T9SS_PorP_fam"/>
    <property type="match status" value="1"/>
</dbReference>
<feature type="chain" id="PRO_5046348192" evidence="1">
    <location>
        <begin position="19"/>
        <end position="309"/>
    </location>
</feature>
<dbReference type="Pfam" id="PF11751">
    <property type="entry name" value="PorP_SprF"/>
    <property type="match status" value="1"/>
</dbReference>
<sequence length="309" mass="34493">MKNFLFLFVILFAFPTYAQQDAQFTQYVYNTININPAYAGSRDALSLIAVYRDQQLGLDGTPRTFSFSANSPLRNEKLGLGVSIIRDNIFIIDETFVDIDFSYTINTSSKGKLAFGIRGGFQLFNVDFARLNPEDGFGDDFSSANNVENNFSPNIGAGIYYYTDKFYIGYSTPTLLQTRFFDGEGSNNSSFLARDRVTHNIIAGYVFDITDDIKLKPATLLRAVSGAPIGLDISGSLLFNEKFSAGINYRLDAAISGLVSFQISDALTIGYSYDRDTNALRRFNDGSHEIFLRFEFKSNKGGIISPRFF</sequence>
<dbReference type="InterPro" id="IPR019861">
    <property type="entry name" value="PorP/SprF_Bacteroidetes"/>
</dbReference>
<reference evidence="3" key="1">
    <citation type="submission" date="2021-03" db="EMBL/GenBank/DDBJ databases">
        <title>Genome of Cognatishimia sp. F0-27.</title>
        <authorList>
            <person name="Ping X."/>
        </authorList>
    </citation>
    <scope>NUCLEOTIDE SEQUENCE [LARGE SCALE GENOMIC DNA]</scope>
    <source>
        <strain evidence="3">E313</strain>
    </source>
</reference>
<feature type="signal peptide" evidence="1">
    <location>
        <begin position="1"/>
        <end position="18"/>
    </location>
</feature>
<dbReference type="EMBL" id="JAFMPT010000016">
    <property type="protein sequence ID" value="MCC1485122.1"/>
    <property type="molecule type" value="Genomic_DNA"/>
</dbReference>
<protein>
    <submittedName>
        <fullName evidence="2">Type IX secretion system membrane protein PorP/SprF</fullName>
    </submittedName>
</protein>
<evidence type="ECO:0000313" key="2">
    <source>
        <dbReference type="EMBL" id="MCC1485122.1"/>
    </source>
</evidence>